<name>A0A1Y2ELL7_9BASI</name>
<keyword evidence="2" id="KW-0472">Membrane</keyword>
<sequence length="527" mass="58715">MPMTRETLLVGELPAGPIDPSTIVQVTCREQAETVPNGTLIQRWDYLTLCTPSVPRPSALLPLRQQSDDLADTVVDYLDLKHGQDALAAIEAELAKAEPERCVRDFWADVFRDPPAGVSAYVDEDGGTEKLESVKGRPEEAMKRNDRFGEGGRREPSLEEGQAVFWRYSGGIFTALMHFSLAGGFSSPNLSAVMRSTGYLTSSSRDATYRRLVETTLFVLDAMSDMRVGVGKGWKSAVRVRLLHAMVRRKIRDGKGRIEYSYEEAGVPINQVDLATVLGSFMIAPLWSLRRSGIHLTPGEQAAYQAAWRHVGFYLGVSPSLLLQFYGHTFAHAESAFASLAFEAFPTSIPPIASAYSTPTYQILSAVANRPPRGQPVGHHLEMSRRLLGTGLANQLALPRGSWKERMTVELELWIGWTFVHFGRAYRRGWEKDRQAWFREVIPLLVLWNLGERRSTFAWRKEERREEKLGQDEGEEPGVKMGRAVGQEVRRRWYWLIGEMVAVLGVGAVGGAFAVGCVGQAAYRALV</sequence>
<evidence type="ECO:0000313" key="5">
    <source>
        <dbReference type="Proteomes" id="UP000193467"/>
    </source>
</evidence>
<dbReference type="PANTHER" id="PTHR37539:SF1">
    <property type="entry name" value="ER-BOUND OXYGENASE MPAB_MPAB'_RUBBER OXYGENASE CATALYTIC DOMAIN-CONTAINING PROTEIN"/>
    <property type="match status" value="1"/>
</dbReference>
<gene>
    <name evidence="4" type="ORF">BCR35DRAFT_294232</name>
</gene>
<feature type="transmembrane region" description="Helical" evidence="2">
    <location>
        <begin position="493"/>
        <end position="518"/>
    </location>
</feature>
<dbReference type="STRING" id="106004.A0A1Y2ELL7"/>
<dbReference type="AlphaFoldDB" id="A0A1Y2ELL7"/>
<dbReference type="InterPro" id="IPR037473">
    <property type="entry name" value="Lcp-like"/>
</dbReference>
<comment type="caution">
    <text evidence="4">The sequence shown here is derived from an EMBL/GenBank/DDBJ whole genome shotgun (WGS) entry which is preliminary data.</text>
</comment>
<evidence type="ECO:0000256" key="2">
    <source>
        <dbReference type="SAM" id="Phobius"/>
    </source>
</evidence>
<dbReference type="GO" id="GO:0016491">
    <property type="term" value="F:oxidoreductase activity"/>
    <property type="evidence" value="ECO:0007669"/>
    <property type="project" value="InterPro"/>
</dbReference>
<reference evidence="4 5" key="1">
    <citation type="submission" date="2016-07" db="EMBL/GenBank/DDBJ databases">
        <title>Pervasive Adenine N6-methylation of Active Genes in Fungi.</title>
        <authorList>
            <consortium name="DOE Joint Genome Institute"/>
            <person name="Mondo S.J."/>
            <person name="Dannebaum R.O."/>
            <person name="Kuo R.C."/>
            <person name="Labutti K."/>
            <person name="Haridas S."/>
            <person name="Kuo A."/>
            <person name="Salamov A."/>
            <person name="Ahrendt S.R."/>
            <person name="Lipzen A."/>
            <person name="Sullivan W."/>
            <person name="Andreopoulos W.B."/>
            <person name="Clum A."/>
            <person name="Lindquist E."/>
            <person name="Daum C."/>
            <person name="Ramamoorthy G.K."/>
            <person name="Gryganskyi A."/>
            <person name="Culley D."/>
            <person name="Magnuson J.K."/>
            <person name="James T.Y."/>
            <person name="O'Malley M.A."/>
            <person name="Stajich J.E."/>
            <person name="Spatafora J.W."/>
            <person name="Visel A."/>
            <person name="Grigoriev I.V."/>
        </authorList>
    </citation>
    <scope>NUCLEOTIDE SEQUENCE [LARGE SCALE GENOMIC DNA]</scope>
    <source>
        <strain evidence="4 5">62-1032</strain>
    </source>
</reference>
<keyword evidence="2" id="KW-0812">Transmembrane</keyword>
<dbReference type="OrthoDB" id="6361347at2759"/>
<dbReference type="Pfam" id="PF09995">
    <property type="entry name" value="MPAB_Lcp_cat"/>
    <property type="match status" value="1"/>
</dbReference>
<dbReference type="InParanoid" id="A0A1Y2ELL7"/>
<evidence type="ECO:0000313" key="4">
    <source>
        <dbReference type="EMBL" id="ORY72408.1"/>
    </source>
</evidence>
<protein>
    <recommendedName>
        <fullName evidence="3">ER-bound oxygenase mpaB/mpaB'/Rubber oxygenase catalytic domain-containing protein</fullName>
    </recommendedName>
</protein>
<feature type="region of interest" description="Disordered" evidence="1">
    <location>
        <begin position="135"/>
        <end position="155"/>
    </location>
</feature>
<organism evidence="4 5">
    <name type="scientific">Leucosporidium creatinivorum</name>
    <dbReference type="NCBI Taxonomy" id="106004"/>
    <lineage>
        <taxon>Eukaryota</taxon>
        <taxon>Fungi</taxon>
        <taxon>Dikarya</taxon>
        <taxon>Basidiomycota</taxon>
        <taxon>Pucciniomycotina</taxon>
        <taxon>Microbotryomycetes</taxon>
        <taxon>Leucosporidiales</taxon>
        <taxon>Leucosporidium</taxon>
    </lineage>
</organism>
<proteinExistence type="predicted"/>
<accession>A0A1Y2ELL7</accession>
<keyword evidence="2" id="KW-1133">Transmembrane helix</keyword>
<dbReference type="PANTHER" id="PTHR37539">
    <property type="entry name" value="SECRETED PROTEIN-RELATED"/>
    <property type="match status" value="1"/>
</dbReference>
<keyword evidence="5" id="KW-1185">Reference proteome</keyword>
<dbReference type="InterPro" id="IPR018713">
    <property type="entry name" value="MPAB/Lcp_cat_dom"/>
</dbReference>
<evidence type="ECO:0000256" key="1">
    <source>
        <dbReference type="SAM" id="MobiDB-lite"/>
    </source>
</evidence>
<dbReference type="Proteomes" id="UP000193467">
    <property type="component" value="Unassembled WGS sequence"/>
</dbReference>
<dbReference type="EMBL" id="MCGR01000052">
    <property type="protein sequence ID" value="ORY72408.1"/>
    <property type="molecule type" value="Genomic_DNA"/>
</dbReference>
<evidence type="ECO:0000259" key="3">
    <source>
        <dbReference type="Pfam" id="PF09995"/>
    </source>
</evidence>
<feature type="domain" description="ER-bound oxygenase mpaB/mpaB'/Rubber oxygenase catalytic" evidence="3">
    <location>
        <begin position="166"/>
        <end position="414"/>
    </location>
</feature>